<comment type="caution">
    <text evidence="1">The sequence shown here is derived from an EMBL/GenBank/DDBJ whole genome shotgun (WGS) entry which is preliminary data.</text>
</comment>
<keyword evidence="2" id="KW-1185">Reference proteome</keyword>
<dbReference type="EMBL" id="CAUYUJ010016463">
    <property type="protein sequence ID" value="CAK0865583.1"/>
    <property type="molecule type" value="Genomic_DNA"/>
</dbReference>
<evidence type="ECO:0008006" key="3">
    <source>
        <dbReference type="Google" id="ProtNLM"/>
    </source>
</evidence>
<evidence type="ECO:0000313" key="1">
    <source>
        <dbReference type="EMBL" id="CAK0865583.1"/>
    </source>
</evidence>
<reference evidence="1" key="1">
    <citation type="submission" date="2023-10" db="EMBL/GenBank/DDBJ databases">
        <authorList>
            <person name="Chen Y."/>
            <person name="Shah S."/>
            <person name="Dougan E. K."/>
            <person name="Thang M."/>
            <person name="Chan C."/>
        </authorList>
    </citation>
    <scope>NUCLEOTIDE SEQUENCE [LARGE SCALE GENOMIC DNA]</scope>
</reference>
<proteinExistence type="predicted"/>
<dbReference type="Proteomes" id="UP001189429">
    <property type="component" value="Unassembled WGS sequence"/>
</dbReference>
<accession>A0ABN9UZD8</accession>
<name>A0ABN9UZD8_9DINO</name>
<protein>
    <recommendedName>
        <fullName evidence="3">Protein xylosyltransferase</fullName>
    </recommendedName>
</protein>
<gene>
    <name evidence="1" type="ORF">PCOR1329_LOCUS53061</name>
</gene>
<evidence type="ECO:0000313" key="2">
    <source>
        <dbReference type="Proteomes" id="UP001189429"/>
    </source>
</evidence>
<sequence>MGLGRPRGSPTNQLVGKALCFHGLLCLSALILGKWLACVLRTCEFGFCLNVALIPPGEGAAVSGGSSDELASRLPGAAQEGKSIAVFLQVGNAEAWPDLRACLSNVLEGADAARRDVDVHLGMFSQTQSDKAEAARLVESDAANLLQKWNGVAGRSIRARFRVNTSLENKGADIGLFLQQGLQVTYSRYELLLKLHSKTHKGWRCHMLASLCGSADQVGRIIKLFHERSDLGFLGPWSLTCSWNSNIEIWPCKFAFEPRVEILMKNTWARMFEKTMVFPSRDQYLMAAGSMFWARSAPLLEDVQLRSAAQRLLPSWSLGYQSRCNTIACLDAYALERILPTTIKALHGLVGAEAPDNHYDVSNDKNYSMRAPCPR</sequence>
<organism evidence="1 2">
    <name type="scientific">Prorocentrum cordatum</name>
    <dbReference type="NCBI Taxonomy" id="2364126"/>
    <lineage>
        <taxon>Eukaryota</taxon>
        <taxon>Sar</taxon>
        <taxon>Alveolata</taxon>
        <taxon>Dinophyceae</taxon>
        <taxon>Prorocentrales</taxon>
        <taxon>Prorocentraceae</taxon>
        <taxon>Prorocentrum</taxon>
    </lineage>
</organism>